<dbReference type="Pfam" id="PF01554">
    <property type="entry name" value="MatE"/>
    <property type="match status" value="2"/>
</dbReference>
<accession>A0AAJ1Q6E9</accession>
<dbReference type="PANTHER" id="PTHR43823:SF3">
    <property type="entry name" value="MULTIDRUG EXPORT PROTEIN MEPA"/>
    <property type="match status" value="1"/>
</dbReference>
<feature type="transmembrane region" description="Helical" evidence="7">
    <location>
        <begin position="84"/>
        <end position="106"/>
    </location>
</feature>
<organism evidence="8 9">
    <name type="scientific">Facklamia hominis</name>
    <dbReference type="NCBI Taxonomy" id="178214"/>
    <lineage>
        <taxon>Bacteria</taxon>
        <taxon>Bacillati</taxon>
        <taxon>Bacillota</taxon>
        <taxon>Bacilli</taxon>
        <taxon>Lactobacillales</taxon>
        <taxon>Aerococcaceae</taxon>
        <taxon>Facklamia</taxon>
    </lineage>
</organism>
<dbReference type="AlphaFoldDB" id="A0AAJ1Q6E9"/>
<feature type="transmembrane region" description="Helical" evidence="7">
    <location>
        <begin position="227"/>
        <end position="252"/>
    </location>
</feature>
<dbReference type="InterPro" id="IPR002528">
    <property type="entry name" value="MATE_fam"/>
</dbReference>
<feature type="transmembrane region" description="Helical" evidence="7">
    <location>
        <begin position="383"/>
        <end position="401"/>
    </location>
</feature>
<evidence type="ECO:0000256" key="6">
    <source>
        <dbReference type="ARBA" id="ARBA00023136"/>
    </source>
</evidence>
<dbReference type="GO" id="GO:0042910">
    <property type="term" value="F:xenobiotic transmembrane transporter activity"/>
    <property type="evidence" value="ECO:0007669"/>
    <property type="project" value="InterPro"/>
</dbReference>
<evidence type="ECO:0000256" key="7">
    <source>
        <dbReference type="SAM" id="Phobius"/>
    </source>
</evidence>
<dbReference type="InterPro" id="IPR051327">
    <property type="entry name" value="MATE_MepA_subfamily"/>
</dbReference>
<keyword evidence="5 7" id="KW-1133">Transmembrane helix</keyword>
<feature type="transmembrane region" description="Helical" evidence="7">
    <location>
        <begin position="264"/>
        <end position="283"/>
    </location>
</feature>
<feature type="transmembrane region" description="Helical" evidence="7">
    <location>
        <begin position="12"/>
        <end position="33"/>
    </location>
</feature>
<dbReference type="GO" id="GO:0005886">
    <property type="term" value="C:plasma membrane"/>
    <property type="evidence" value="ECO:0007669"/>
    <property type="project" value="UniProtKB-SubCell"/>
</dbReference>
<dbReference type="GO" id="GO:0015297">
    <property type="term" value="F:antiporter activity"/>
    <property type="evidence" value="ECO:0007669"/>
    <property type="project" value="InterPro"/>
</dbReference>
<gene>
    <name evidence="8" type="ORF">QP433_06360</name>
</gene>
<evidence type="ECO:0000256" key="2">
    <source>
        <dbReference type="ARBA" id="ARBA00022448"/>
    </source>
</evidence>
<name>A0AAJ1Q6E9_9LACT</name>
<evidence type="ECO:0000313" key="8">
    <source>
        <dbReference type="EMBL" id="MDK7187599.1"/>
    </source>
</evidence>
<feature type="transmembrane region" description="Helical" evidence="7">
    <location>
        <begin position="407"/>
        <end position="426"/>
    </location>
</feature>
<dbReference type="EMBL" id="JASOOE010000011">
    <property type="protein sequence ID" value="MDK7187599.1"/>
    <property type="molecule type" value="Genomic_DNA"/>
</dbReference>
<keyword evidence="4 7" id="KW-0812">Transmembrane</keyword>
<evidence type="ECO:0000256" key="3">
    <source>
        <dbReference type="ARBA" id="ARBA00022475"/>
    </source>
</evidence>
<feature type="transmembrane region" description="Helical" evidence="7">
    <location>
        <begin position="156"/>
        <end position="179"/>
    </location>
</feature>
<dbReference type="Proteomes" id="UP001229251">
    <property type="component" value="Unassembled WGS sequence"/>
</dbReference>
<evidence type="ECO:0000256" key="4">
    <source>
        <dbReference type="ARBA" id="ARBA00022692"/>
    </source>
</evidence>
<comment type="subcellular location">
    <subcellularLocation>
        <location evidence="1">Cell membrane</location>
        <topology evidence="1">Multi-pass membrane protein</topology>
    </subcellularLocation>
</comment>
<dbReference type="PIRSF" id="PIRSF006603">
    <property type="entry name" value="DinF"/>
    <property type="match status" value="1"/>
</dbReference>
<reference evidence="8" key="1">
    <citation type="submission" date="2023-05" db="EMBL/GenBank/DDBJ databases">
        <title>Cataloging the Phylogenetic Diversity of Human Bladder Bacteria.</title>
        <authorList>
            <person name="Du J."/>
        </authorList>
    </citation>
    <scope>NUCLEOTIDE SEQUENCE</scope>
    <source>
        <strain evidence="8">UMB1231</strain>
    </source>
</reference>
<feature type="transmembrane region" description="Helical" evidence="7">
    <location>
        <begin position="185"/>
        <end position="206"/>
    </location>
</feature>
<evidence type="ECO:0000313" key="9">
    <source>
        <dbReference type="Proteomes" id="UP001229251"/>
    </source>
</evidence>
<keyword evidence="2" id="KW-0813">Transport</keyword>
<feature type="transmembrane region" description="Helical" evidence="7">
    <location>
        <begin position="126"/>
        <end position="144"/>
    </location>
</feature>
<comment type="caution">
    <text evidence="8">The sequence shown here is derived from an EMBL/GenBank/DDBJ whole genome shotgun (WGS) entry which is preliminary data.</text>
</comment>
<dbReference type="RefSeq" id="WP_070609129.1">
    <property type="nucleotide sequence ID" value="NZ_JASOOE010000011.1"/>
</dbReference>
<feature type="transmembrane region" description="Helical" evidence="7">
    <location>
        <begin position="346"/>
        <end position="371"/>
    </location>
</feature>
<evidence type="ECO:0000256" key="5">
    <source>
        <dbReference type="ARBA" id="ARBA00022989"/>
    </source>
</evidence>
<keyword evidence="3" id="KW-1003">Cell membrane</keyword>
<sequence>MQDLKEFIHYTLSNTLSMIGISIYIMADVYFIAKGVGPEGIAALNLALPIYNLVNACGLMLAVGSAIYFIQAKAQNNHLARNQAYSTGLITCLIIGGLFLFIGLIASSQLTKWLGADAHVYESTHVYLRYVLLFAPFFILNQFFSLFVKNDGHPQLAMYAMLAGSLFNTIFDYVFIFIFDMGMKGAVLATAFSPILGILVNSWHLIKGKPNFSFQVQAFQLQRLKAALSAGLPSFISELSVGLVMLVFNFLILDLAGNTGVAAYGILVNLLFVIIAIYNGIAMGAQPLLGRFYALRDFKGLQRILHYSLITVILVSIVFYSVALLIPHELIALFNYQEDLAMVQVAYQAFGPYFSQCLFLGINTVLIMYFISSNRSRLAQVLAILKGFALVLPLALVLTHLAGLSGLWLSMTLSEGIVTALGIYYWRSSPRL</sequence>
<evidence type="ECO:0000256" key="1">
    <source>
        <dbReference type="ARBA" id="ARBA00004651"/>
    </source>
</evidence>
<keyword evidence="6 7" id="KW-0472">Membrane</keyword>
<feature type="transmembrane region" description="Helical" evidence="7">
    <location>
        <begin position="304"/>
        <end position="326"/>
    </location>
</feature>
<proteinExistence type="predicted"/>
<dbReference type="InterPro" id="IPR048279">
    <property type="entry name" value="MdtK-like"/>
</dbReference>
<protein>
    <submittedName>
        <fullName evidence="8">MATE family efflux transporter</fullName>
    </submittedName>
</protein>
<dbReference type="PANTHER" id="PTHR43823">
    <property type="entry name" value="SPORULATION PROTEIN YKVU"/>
    <property type="match status" value="1"/>
</dbReference>